<dbReference type="EMBL" id="KI392237">
    <property type="protein sequence ID" value="ERN18257.1"/>
    <property type="molecule type" value="Genomic_DNA"/>
</dbReference>
<accession>U5DA00</accession>
<proteinExistence type="predicted"/>
<protein>
    <submittedName>
        <fullName evidence="1">Uncharacterized protein</fullName>
    </submittedName>
</protein>
<evidence type="ECO:0000313" key="2">
    <source>
        <dbReference type="Proteomes" id="UP000017836"/>
    </source>
</evidence>
<name>U5DA00_AMBTC</name>
<dbReference type="AlphaFoldDB" id="U5DA00"/>
<dbReference type="Gramene" id="ERN18257">
    <property type="protein sequence ID" value="ERN18257"/>
    <property type="gene ID" value="AMTR_s00055p00116620"/>
</dbReference>
<dbReference type="Proteomes" id="UP000017836">
    <property type="component" value="Unassembled WGS sequence"/>
</dbReference>
<reference evidence="2" key="1">
    <citation type="journal article" date="2013" name="Science">
        <title>The Amborella genome and the evolution of flowering plants.</title>
        <authorList>
            <consortium name="Amborella Genome Project"/>
        </authorList>
    </citation>
    <scope>NUCLEOTIDE SEQUENCE [LARGE SCALE GENOMIC DNA]</scope>
</reference>
<dbReference type="HOGENOM" id="CLU_183258_0_0_1"/>
<sequence>MPKACMWKKQAHHKTISFDNIPFDMSTIPDRVMRQFGTLKGIPVKPPKWDRREKVGLHPTNWTIELGRQIKDWKAREHHVVKAAVDKSGGVPTAEYMA</sequence>
<organism evidence="1 2">
    <name type="scientific">Amborella trichopoda</name>
    <dbReference type="NCBI Taxonomy" id="13333"/>
    <lineage>
        <taxon>Eukaryota</taxon>
        <taxon>Viridiplantae</taxon>
        <taxon>Streptophyta</taxon>
        <taxon>Embryophyta</taxon>
        <taxon>Tracheophyta</taxon>
        <taxon>Spermatophyta</taxon>
        <taxon>Magnoliopsida</taxon>
        <taxon>Amborellales</taxon>
        <taxon>Amborellaceae</taxon>
        <taxon>Amborella</taxon>
    </lineage>
</organism>
<keyword evidence="2" id="KW-1185">Reference proteome</keyword>
<evidence type="ECO:0000313" key="1">
    <source>
        <dbReference type="EMBL" id="ERN18257.1"/>
    </source>
</evidence>
<gene>
    <name evidence="1" type="ORF">AMTR_s00055p00116620</name>
</gene>